<reference evidence="1 2" key="1">
    <citation type="submission" date="2021-05" db="EMBL/GenBank/DDBJ databases">
        <title>Draft Genome Sequences of Clinical Respiratory Isolates of Mycobacterium goodii Recovered in Ireland.</title>
        <authorList>
            <person name="Flanagan P.R."/>
            <person name="Mok S."/>
            <person name="Roycroft E."/>
            <person name="Rogers T.R."/>
            <person name="Fitzgibbon M."/>
        </authorList>
    </citation>
    <scope>NUCLEOTIDE SEQUENCE [LARGE SCALE GENOMIC DNA]</scope>
    <source>
        <strain evidence="1 2">14IE55</strain>
    </source>
</reference>
<sequence>MPSPIDVQKALAGVNYPSSKQDLISQAKSNGADDEILDALDKLPDGEISGPDQVQKAVF</sequence>
<accession>A0ABS6HZW1</accession>
<dbReference type="InterPro" id="IPR021527">
    <property type="entry name" value="DUF2795"/>
</dbReference>
<comment type="caution">
    <text evidence="1">The sequence shown here is derived from an EMBL/GenBank/DDBJ whole genome shotgun (WGS) entry which is preliminary data.</text>
</comment>
<gene>
    <name evidence="1" type="ORF">KL859_28830</name>
</gene>
<proteinExistence type="predicted"/>
<dbReference type="Pfam" id="PF11387">
    <property type="entry name" value="DUF2795"/>
    <property type="match status" value="1"/>
</dbReference>
<evidence type="ECO:0000313" key="2">
    <source>
        <dbReference type="Proteomes" id="UP000696413"/>
    </source>
</evidence>
<dbReference type="Proteomes" id="UP000696413">
    <property type="component" value="Unassembled WGS sequence"/>
</dbReference>
<protein>
    <submittedName>
        <fullName evidence="1">DUF2795 domain-containing protein</fullName>
    </submittedName>
</protein>
<dbReference type="EMBL" id="JAHBOM010000031">
    <property type="protein sequence ID" value="MBU8826868.1"/>
    <property type="molecule type" value="Genomic_DNA"/>
</dbReference>
<organism evidence="1 2">
    <name type="scientific">Mycolicibacterium goodii</name>
    <name type="common">Mycobacterium goodii</name>
    <dbReference type="NCBI Taxonomy" id="134601"/>
    <lineage>
        <taxon>Bacteria</taxon>
        <taxon>Bacillati</taxon>
        <taxon>Actinomycetota</taxon>
        <taxon>Actinomycetes</taxon>
        <taxon>Mycobacteriales</taxon>
        <taxon>Mycobacteriaceae</taxon>
        <taxon>Mycolicibacterium</taxon>
    </lineage>
</organism>
<evidence type="ECO:0000313" key="1">
    <source>
        <dbReference type="EMBL" id="MBU8826868.1"/>
    </source>
</evidence>
<dbReference type="RefSeq" id="WP_073679217.1">
    <property type="nucleotide sequence ID" value="NZ_CP092364.2"/>
</dbReference>
<keyword evidence="2" id="KW-1185">Reference proteome</keyword>
<name>A0ABS6HZW1_MYCGD</name>